<evidence type="ECO:0000313" key="11">
    <source>
        <dbReference type="EMBL" id="CCC94554.1"/>
    </source>
</evidence>
<dbReference type="PROSITE" id="PS50059">
    <property type="entry name" value="FKBP_PPIASE"/>
    <property type="match status" value="1"/>
</dbReference>
<keyword evidence="4 9" id="KW-0732">Signal</keyword>
<protein>
    <recommendedName>
        <fullName evidence="3 7">peptidylprolyl isomerase</fullName>
        <ecNumber evidence="3 7">5.2.1.8</ecNumber>
    </recommendedName>
</protein>
<comment type="catalytic activity">
    <reaction evidence="1 7">
        <text>[protein]-peptidylproline (omega=180) = [protein]-peptidylproline (omega=0)</text>
        <dbReference type="Rhea" id="RHEA:16237"/>
        <dbReference type="Rhea" id="RHEA-COMP:10747"/>
        <dbReference type="Rhea" id="RHEA-COMP:10748"/>
        <dbReference type="ChEBI" id="CHEBI:83833"/>
        <dbReference type="ChEBI" id="CHEBI:83834"/>
        <dbReference type="EC" id="5.2.1.8"/>
    </reaction>
</comment>
<dbReference type="AlphaFoldDB" id="G0UYT7"/>
<feature type="signal peptide" evidence="9">
    <location>
        <begin position="1"/>
        <end position="25"/>
    </location>
</feature>
<evidence type="ECO:0000256" key="8">
    <source>
        <dbReference type="SAM" id="MobiDB-lite"/>
    </source>
</evidence>
<evidence type="ECO:0000256" key="3">
    <source>
        <dbReference type="ARBA" id="ARBA00013194"/>
    </source>
</evidence>
<dbReference type="EC" id="5.2.1.8" evidence="3 7"/>
<evidence type="ECO:0000256" key="2">
    <source>
        <dbReference type="ARBA" id="ARBA00006577"/>
    </source>
</evidence>
<keyword evidence="5 7" id="KW-0697">Rotamase</keyword>
<feature type="domain" description="PPIase FKBP-type" evidence="10">
    <location>
        <begin position="85"/>
        <end position="171"/>
    </location>
</feature>
<dbReference type="VEuPathDB" id="TriTrypDB:TcIL3000_10_13370"/>
<evidence type="ECO:0000256" key="6">
    <source>
        <dbReference type="ARBA" id="ARBA00023235"/>
    </source>
</evidence>
<evidence type="ECO:0000256" key="9">
    <source>
        <dbReference type="SAM" id="SignalP"/>
    </source>
</evidence>
<accession>G0UYT7</accession>
<reference evidence="11" key="1">
    <citation type="journal article" date="2012" name="Proc. Natl. Acad. Sci. U.S.A.">
        <title>Antigenic diversity is generated by distinct evolutionary mechanisms in African trypanosome species.</title>
        <authorList>
            <person name="Jackson A.P."/>
            <person name="Berry A."/>
            <person name="Aslett M."/>
            <person name="Allison H.C."/>
            <person name="Burton P."/>
            <person name="Vavrova-Anderson J."/>
            <person name="Brown R."/>
            <person name="Browne H."/>
            <person name="Corton N."/>
            <person name="Hauser H."/>
            <person name="Gamble J."/>
            <person name="Gilderthorp R."/>
            <person name="Marcello L."/>
            <person name="McQuillan J."/>
            <person name="Otto T.D."/>
            <person name="Quail M.A."/>
            <person name="Sanders M.J."/>
            <person name="van Tonder A."/>
            <person name="Ginger M.L."/>
            <person name="Field M.C."/>
            <person name="Barry J.D."/>
            <person name="Hertz-Fowler C."/>
            <person name="Berriman M."/>
        </authorList>
    </citation>
    <scope>NUCLEOTIDE SEQUENCE</scope>
    <source>
        <strain evidence="11">IL3000</strain>
    </source>
</reference>
<name>G0UYT7_TRYCI</name>
<dbReference type="Pfam" id="PF00254">
    <property type="entry name" value="FKBP_C"/>
    <property type="match status" value="1"/>
</dbReference>
<comment type="similarity">
    <text evidence="2">Belongs to the FKBP-type PPIase family.</text>
</comment>
<dbReference type="PANTHER" id="PTHR43811:SF23">
    <property type="entry name" value="FKBP-TYPE 22 KDA PEPTIDYL-PROLYL CIS-TRANS ISOMERASE"/>
    <property type="match status" value="1"/>
</dbReference>
<feature type="region of interest" description="Disordered" evidence="8">
    <location>
        <begin position="174"/>
        <end position="196"/>
    </location>
</feature>
<dbReference type="PANTHER" id="PTHR43811">
    <property type="entry name" value="FKBP-TYPE PEPTIDYL-PROLYL CIS-TRANS ISOMERASE FKPA"/>
    <property type="match status" value="1"/>
</dbReference>
<evidence type="ECO:0000256" key="7">
    <source>
        <dbReference type="PROSITE-ProRule" id="PRU00277"/>
    </source>
</evidence>
<sequence length="196" mass="21443">MSFSVGRHWLLICLVGLLGSVLSAAASGVDPNKLKPEERINRYRKRVAREFIEKMAQEKGAIRLPSGVVIHVIKHGTGERSASVDDSCTVHYTGTLRDGTVFDSSRERDEPLVVTPTSVVNGWKEVLQLMRAGDHWKVFIPPEQGYGEYGGGLKIPPNAALAFDMELISIEGGGKGRTKQEVEEVLKSASEKKGDL</sequence>
<dbReference type="Gene3D" id="3.10.50.40">
    <property type="match status" value="1"/>
</dbReference>
<dbReference type="InterPro" id="IPR001179">
    <property type="entry name" value="PPIase_FKBP_dom"/>
</dbReference>
<dbReference type="SUPFAM" id="SSF54534">
    <property type="entry name" value="FKBP-like"/>
    <property type="match status" value="1"/>
</dbReference>
<evidence type="ECO:0000256" key="5">
    <source>
        <dbReference type="ARBA" id="ARBA00023110"/>
    </source>
</evidence>
<keyword evidence="6 7" id="KW-0413">Isomerase</keyword>
<dbReference type="FunFam" id="3.10.50.40:FF:000045">
    <property type="entry name" value="Peptidyl-prolyl cis-trans isomerase"/>
    <property type="match status" value="1"/>
</dbReference>
<organism evidence="11">
    <name type="scientific">Trypanosoma congolense (strain IL3000)</name>
    <dbReference type="NCBI Taxonomy" id="1068625"/>
    <lineage>
        <taxon>Eukaryota</taxon>
        <taxon>Discoba</taxon>
        <taxon>Euglenozoa</taxon>
        <taxon>Kinetoplastea</taxon>
        <taxon>Metakinetoplastina</taxon>
        <taxon>Trypanosomatida</taxon>
        <taxon>Trypanosomatidae</taxon>
        <taxon>Trypanosoma</taxon>
        <taxon>Nannomonas</taxon>
    </lineage>
</organism>
<dbReference type="InterPro" id="IPR046357">
    <property type="entry name" value="PPIase_dom_sf"/>
</dbReference>
<dbReference type="EMBL" id="HE575323">
    <property type="protein sequence ID" value="CCC94554.1"/>
    <property type="molecule type" value="Genomic_DNA"/>
</dbReference>
<feature type="compositionally biased region" description="Basic and acidic residues" evidence="8">
    <location>
        <begin position="178"/>
        <end position="196"/>
    </location>
</feature>
<evidence type="ECO:0000256" key="1">
    <source>
        <dbReference type="ARBA" id="ARBA00000971"/>
    </source>
</evidence>
<proteinExistence type="inferred from homology"/>
<evidence type="ECO:0000256" key="4">
    <source>
        <dbReference type="ARBA" id="ARBA00022729"/>
    </source>
</evidence>
<feature type="chain" id="PRO_5003410394" description="peptidylprolyl isomerase" evidence="9">
    <location>
        <begin position="26"/>
        <end position="196"/>
    </location>
</feature>
<dbReference type="GO" id="GO:0003755">
    <property type="term" value="F:peptidyl-prolyl cis-trans isomerase activity"/>
    <property type="evidence" value="ECO:0007669"/>
    <property type="project" value="UniProtKB-KW"/>
</dbReference>
<gene>
    <name evidence="11" type="ORF">TCIL3000_10_13370</name>
</gene>
<evidence type="ECO:0000259" key="10">
    <source>
        <dbReference type="PROSITE" id="PS50059"/>
    </source>
</evidence>